<evidence type="ECO:0000313" key="1">
    <source>
        <dbReference type="EMBL" id="CAA2969672.1"/>
    </source>
</evidence>
<gene>
    <name evidence="1" type="ORF">OLEA9_A104179</name>
</gene>
<dbReference type="EMBL" id="CACTIH010001949">
    <property type="protein sequence ID" value="CAA2969672.1"/>
    <property type="molecule type" value="Genomic_DNA"/>
</dbReference>
<proteinExistence type="predicted"/>
<sequence length="68" mass="7368">MASSSSSAPQYVTNGSVYPKEKKHVSTMVGEKIVEEGKKMAEARNKVVKSTVSAIKKHNNMGKMSPDI</sequence>
<dbReference type="Gramene" id="OE9A104179T1">
    <property type="protein sequence ID" value="OE9A104179C1"/>
    <property type="gene ID" value="OE9A104179"/>
</dbReference>
<comment type="caution">
    <text evidence="1">The sequence shown here is derived from an EMBL/GenBank/DDBJ whole genome shotgun (WGS) entry which is preliminary data.</text>
</comment>
<evidence type="ECO:0000313" key="2">
    <source>
        <dbReference type="Proteomes" id="UP000594638"/>
    </source>
</evidence>
<protein>
    <submittedName>
        <fullName evidence="1">Uncharacterized protein</fullName>
    </submittedName>
</protein>
<dbReference type="AlphaFoldDB" id="A0A8S0QUN3"/>
<accession>A0A8S0QUN3</accession>
<reference evidence="1 2" key="1">
    <citation type="submission" date="2019-12" db="EMBL/GenBank/DDBJ databases">
        <authorList>
            <person name="Alioto T."/>
            <person name="Alioto T."/>
            <person name="Gomez Garrido J."/>
        </authorList>
    </citation>
    <scope>NUCLEOTIDE SEQUENCE [LARGE SCALE GENOMIC DNA]</scope>
</reference>
<dbReference type="Proteomes" id="UP000594638">
    <property type="component" value="Unassembled WGS sequence"/>
</dbReference>
<keyword evidence="2" id="KW-1185">Reference proteome</keyword>
<organism evidence="1 2">
    <name type="scientific">Olea europaea subsp. europaea</name>
    <dbReference type="NCBI Taxonomy" id="158383"/>
    <lineage>
        <taxon>Eukaryota</taxon>
        <taxon>Viridiplantae</taxon>
        <taxon>Streptophyta</taxon>
        <taxon>Embryophyta</taxon>
        <taxon>Tracheophyta</taxon>
        <taxon>Spermatophyta</taxon>
        <taxon>Magnoliopsida</taxon>
        <taxon>eudicotyledons</taxon>
        <taxon>Gunneridae</taxon>
        <taxon>Pentapetalae</taxon>
        <taxon>asterids</taxon>
        <taxon>lamiids</taxon>
        <taxon>Lamiales</taxon>
        <taxon>Oleaceae</taxon>
        <taxon>Oleeae</taxon>
        <taxon>Olea</taxon>
    </lineage>
</organism>
<name>A0A8S0QUN3_OLEEU</name>